<sequence>MWRKLGDEGALRDLYEGPGTDPGLGLDPFALRGLLASLDAGHGLGTTLGVCVQAASALPILLGRRDRDGGTVARVAEQAVAGRAVVAFAATDAGAAGSDLTALTTRVELDGDEVRLDGGKRWIVNATTADHALVLARHRPGDHFTSFTLLLVPAGRDGVGRAAAPTRFFAGSGLGELTFDGVRLDRSHVIGRPGQGLAEFARRMASERLASALWASALCRRVLSDLHERLTARTMRDRPLWEIGSVRQRFARALLEQRRLDALCESACRRGRPTPAQAMLLKAAGGETVRLVLDEAAQLHGADGFAVGGLQELRAEAAMFGIAGGTTETMLEGVADHAPELLERAS</sequence>
<dbReference type="Pfam" id="PF02770">
    <property type="entry name" value="Acyl-CoA_dh_M"/>
    <property type="match status" value="1"/>
</dbReference>
<dbReference type="PANTHER" id="PTHR48083">
    <property type="entry name" value="MEDIUM-CHAIN SPECIFIC ACYL-COA DEHYDROGENASE, MITOCHONDRIAL-RELATED"/>
    <property type="match status" value="1"/>
</dbReference>
<evidence type="ECO:0000313" key="13">
    <source>
        <dbReference type="Proteomes" id="UP000483004"/>
    </source>
</evidence>
<comment type="similarity">
    <text evidence="2 9">Belongs to the acyl-CoA dehydrogenase family.</text>
</comment>
<proteinExistence type="inferred from homology"/>
<keyword evidence="5 9" id="KW-0560">Oxidoreductase</keyword>
<comment type="pathway">
    <text evidence="1">Siderophore biosynthesis; mycobactin biosynthesis.</text>
</comment>
<dbReference type="Pfam" id="PF00441">
    <property type="entry name" value="Acyl-CoA_dh_1"/>
    <property type="match status" value="1"/>
</dbReference>
<keyword evidence="13" id="KW-1185">Reference proteome</keyword>
<organism evidence="12 13">
    <name type="scientific">Actinomadura montaniterrae</name>
    <dbReference type="NCBI Taxonomy" id="1803903"/>
    <lineage>
        <taxon>Bacteria</taxon>
        <taxon>Bacillati</taxon>
        <taxon>Actinomycetota</taxon>
        <taxon>Actinomycetes</taxon>
        <taxon>Streptosporangiales</taxon>
        <taxon>Thermomonosporaceae</taxon>
        <taxon>Actinomadura</taxon>
    </lineage>
</organism>
<dbReference type="GO" id="GO:0050660">
    <property type="term" value="F:flavin adenine dinucleotide binding"/>
    <property type="evidence" value="ECO:0007669"/>
    <property type="project" value="TreeGrafter"/>
</dbReference>
<dbReference type="PANTHER" id="PTHR48083:SF20">
    <property type="entry name" value="LONG-CHAIN SPECIFIC ACYL-COA DEHYDROGENASE, MITOCHONDRIAL"/>
    <property type="match status" value="1"/>
</dbReference>
<dbReference type="InterPro" id="IPR036250">
    <property type="entry name" value="AcylCo_DH-like_C"/>
</dbReference>
<dbReference type="InterPro" id="IPR009075">
    <property type="entry name" value="AcylCo_DH/oxidase_C"/>
</dbReference>
<reference evidence="12 13" key="1">
    <citation type="submission" date="2019-09" db="EMBL/GenBank/DDBJ databases">
        <title>Actinomadura physcomitrii sp. nov., a novel actinomycete isolated from moss [Physcomitrium sphaericum (Ludw) Fuernr].</title>
        <authorList>
            <person name="Liu C."/>
            <person name="Zhuang X."/>
        </authorList>
    </citation>
    <scope>NUCLEOTIDE SEQUENCE [LARGE SCALE GENOMIC DNA]</scope>
    <source>
        <strain evidence="12 13">CYP1-1B</strain>
    </source>
</reference>
<dbReference type="Proteomes" id="UP000483004">
    <property type="component" value="Unassembled WGS sequence"/>
</dbReference>
<dbReference type="CDD" id="cd00567">
    <property type="entry name" value="ACAD"/>
    <property type="match status" value="1"/>
</dbReference>
<evidence type="ECO:0000256" key="3">
    <source>
        <dbReference type="ARBA" id="ARBA00022630"/>
    </source>
</evidence>
<evidence type="ECO:0000256" key="5">
    <source>
        <dbReference type="ARBA" id="ARBA00023002"/>
    </source>
</evidence>
<dbReference type="Gene3D" id="1.20.140.10">
    <property type="entry name" value="Butyryl-CoA Dehydrogenase, subunit A, domain 3"/>
    <property type="match status" value="1"/>
</dbReference>
<dbReference type="InterPro" id="IPR006091">
    <property type="entry name" value="Acyl-CoA_Oxase/DH_mid-dom"/>
</dbReference>
<evidence type="ECO:0000256" key="2">
    <source>
        <dbReference type="ARBA" id="ARBA00009347"/>
    </source>
</evidence>
<evidence type="ECO:0000256" key="9">
    <source>
        <dbReference type="RuleBase" id="RU362125"/>
    </source>
</evidence>
<keyword evidence="3 9" id="KW-0285">Flavoprotein</keyword>
<dbReference type="GO" id="GO:0033539">
    <property type="term" value="P:fatty acid beta-oxidation using acyl-CoA dehydrogenase"/>
    <property type="evidence" value="ECO:0007669"/>
    <property type="project" value="TreeGrafter"/>
</dbReference>
<evidence type="ECO:0000256" key="6">
    <source>
        <dbReference type="ARBA" id="ARBA00037085"/>
    </source>
</evidence>
<comment type="cofactor">
    <cofactor evidence="9">
        <name>FAD</name>
        <dbReference type="ChEBI" id="CHEBI:57692"/>
    </cofactor>
</comment>
<dbReference type="AlphaFoldDB" id="A0A6L3VXR5"/>
<dbReference type="EMBL" id="WBMR01000081">
    <property type="protein sequence ID" value="KAB2376114.1"/>
    <property type="molecule type" value="Genomic_DNA"/>
</dbReference>
<protein>
    <recommendedName>
        <fullName evidence="7">Acyl-[acyl-carrier-protein] dehydrogenase MbtN</fullName>
    </recommendedName>
    <alternativeName>
        <fullName evidence="8">Mycobactin synthase protein N</fullName>
    </alternativeName>
</protein>
<dbReference type="InterPro" id="IPR046373">
    <property type="entry name" value="Acyl-CoA_Oxase/DH_mid-dom_sf"/>
</dbReference>
<comment type="function">
    <text evidence="6">Catalyzes the dehydrogenation at the alpha-beta position of ACP-bound acyl chains. This results in the introduction of a double bond in the lipidic chain, which is further transferred to the epsilon-amino group of lysine residue in the mycobactin core by MbtK.</text>
</comment>
<evidence type="ECO:0000256" key="4">
    <source>
        <dbReference type="ARBA" id="ARBA00022827"/>
    </source>
</evidence>
<feature type="domain" description="Acyl-CoA dehydrogenase/oxidase C-terminal" evidence="10">
    <location>
        <begin position="194"/>
        <end position="337"/>
    </location>
</feature>
<keyword evidence="4 9" id="KW-0274">FAD</keyword>
<evidence type="ECO:0000256" key="1">
    <source>
        <dbReference type="ARBA" id="ARBA00005102"/>
    </source>
</evidence>
<dbReference type="Gene3D" id="2.40.110.10">
    <property type="entry name" value="Butyryl-CoA Dehydrogenase, subunit A, domain 2"/>
    <property type="match status" value="1"/>
</dbReference>
<dbReference type="GO" id="GO:0005737">
    <property type="term" value="C:cytoplasm"/>
    <property type="evidence" value="ECO:0007669"/>
    <property type="project" value="TreeGrafter"/>
</dbReference>
<feature type="domain" description="Acyl-CoA oxidase/dehydrogenase middle" evidence="11">
    <location>
        <begin position="87"/>
        <end position="181"/>
    </location>
</feature>
<evidence type="ECO:0000259" key="11">
    <source>
        <dbReference type="Pfam" id="PF02770"/>
    </source>
</evidence>
<evidence type="ECO:0000256" key="8">
    <source>
        <dbReference type="ARBA" id="ARBA00042660"/>
    </source>
</evidence>
<dbReference type="OrthoDB" id="4161535at2"/>
<comment type="caution">
    <text evidence="12">The sequence shown here is derived from an EMBL/GenBank/DDBJ whole genome shotgun (WGS) entry which is preliminary data.</text>
</comment>
<dbReference type="InterPro" id="IPR050741">
    <property type="entry name" value="Acyl-CoA_dehydrogenase"/>
</dbReference>
<gene>
    <name evidence="12" type="ORF">F9B16_25465</name>
</gene>
<evidence type="ECO:0000259" key="10">
    <source>
        <dbReference type="Pfam" id="PF00441"/>
    </source>
</evidence>
<dbReference type="InterPro" id="IPR009100">
    <property type="entry name" value="AcylCoA_DH/oxidase_NM_dom_sf"/>
</dbReference>
<dbReference type="GO" id="GO:0003995">
    <property type="term" value="F:acyl-CoA dehydrogenase activity"/>
    <property type="evidence" value="ECO:0007669"/>
    <property type="project" value="TreeGrafter"/>
</dbReference>
<dbReference type="SUPFAM" id="SSF56645">
    <property type="entry name" value="Acyl-CoA dehydrogenase NM domain-like"/>
    <property type="match status" value="1"/>
</dbReference>
<accession>A0A6L3VXR5</accession>
<evidence type="ECO:0000256" key="7">
    <source>
        <dbReference type="ARBA" id="ARBA00040394"/>
    </source>
</evidence>
<dbReference type="SUPFAM" id="SSF47203">
    <property type="entry name" value="Acyl-CoA dehydrogenase C-terminal domain-like"/>
    <property type="match status" value="1"/>
</dbReference>
<name>A0A6L3VXR5_9ACTN</name>
<evidence type="ECO:0000313" key="12">
    <source>
        <dbReference type="EMBL" id="KAB2376114.1"/>
    </source>
</evidence>